<evidence type="ECO:0000256" key="11">
    <source>
        <dbReference type="ARBA" id="ARBA00040810"/>
    </source>
</evidence>
<evidence type="ECO:0000256" key="9">
    <source>
        <dbReference type="ARBA" id="ARBA00023136"/>
    </source>
</evidence>
<keyword evidence="6 14" id="KW-0812">Transmembrane</keyword>
<reference evidence="15 16" key="1">
    <citation type="journal article" date="2018" name="Syst. Appl. Microbiol.">
        <title>Abditibacterium utsteinense sp. nov., the first cultivated member of candidate phylum FBP, isolated from ice-free Antarctic soil samples.</title>
        <authorList>
            <person name="Tahon G."/>
            <person name="Tytgat B."/>
            <person name="Lebbe L."/>
            <person name="Carlier A."/>
            <person name="Willems A."/>
        </authorList>
    </citation>
    <scope>NUCLEOTIDE SEQUENCE [LARGE SCALE GENOMIC DNA]</scope>
    <source>
        <strain evidence="15 16">LMG 29911</strain>
    </source>
</reference>
<dbReference type="UniPathway" id="UPA00834">
    <property type="reaction ID" value="UER00712"/>
</dbReference>
<dbReference type="HAMAP" id="MF_00154">
    <property type="entry name" value="CyoE_CtaB"/>
    <property type="match status" value="1"/>
</dbReference>
<feature type="transmembrane region" description="Helical" evidence="14">
    <location>
        <begin position="255"/>
        <end position="278"/>
    </location>
</feature>
<dbReference type="Proteomes" id="UP000237684">
    <property type="component" value="Unassembled WGS sequence"/>
</dbReference>
<feature type="transmembrane region" description="Helical" evidence="14">
    <location>
        <begin position="68"/>
        <end position="88"/>
    </location>
</feature>
<keyword evidence="16" id="KW-1185">Reference proteome</keyword>
<feature type="transmembrane region" description="Helical" evidence="14">
    <location>
        <begin position="284"/>
        <end position="306"/>
    </location>
</feature>
<evidence type="ECO:0000256" key="7">
    <source>
        <dbReference type="ARBA" id="ARBA00022989"/>
    </source>
</evidence>
<feature type="transmembrane region" description="Helical" evidence="14">
    <location>
        <begin position="619"/>
        <end position="635"/>
    </location>
</feature>
<feature type="transmembrane region" description="Helical" evidence="14">
    <location>
        <begin position="594"/>
        <end position="613"/>
    </location>
</feature>
<sequence length="648" mass="70750">MPNHSSSRLQRFSRFSWGLLVYMILSIVWGVFLRATGSGDGCGAHWPLCDGVLIPASGSPLKAYIESIHRISTEFLGILVLGQLVWAFRIFPRRHIARLGAVLTLVFTGIEGWLGAKLVLLRLVAYSESPERIYWFAGHSANTFCLVAALAFTAWSASGNKLQLRNQGPLLALTLFSLLATIGLSISGSISALGDQLYPASSHLQVVQTALLPTANTVMKARPAHPYMAVVVAMLLSLAAGLLDHLRPSPQTRRFAYSVWIMLSVQMVLGLVNVGLLAPIWMQLLHLLTAVLLWLTVVLLALNAMVPGVPQIEVLHVPQAVLNGAGAGIKDYVALTKPRVISLLLFTTLTAMFIAAKGWPGHSFLHGLWLLIATGSGLYAAAGSSNAINMVCERDLDVRMERTASRPTVTEKIHPRSALWFAFGLEIFSFGILWLSSNLLAATMALAGLVVYVIVYTLLLKRRTWSNIVIGGAAGAFPPLVGYAAAAGELNLLAWTLFALIFVWTPVHFWALAILIKDDYAKAGVPMLPVVKGDKYTVLQIGLYGVVTIACSFAPLWMGMGLTWVYGVVAIGLNAFLLRGWLKLYRHIDRPNASALFHYSMIYLALLFLAMSVDKSGRWIEFFVLSALGGLFYYLRFSKKARPSMVSN</sequence>
<feature type="transmembrane region" description="Helical" evidence="14">
    <location>
        <begin position="100"/>
        <end position="121"/>
    </location>
</feature>
<dbReference type="GO" id="GO:0008495">
    <property type="term" value="F:protoheme IX farnesyltransferase activity"/>
    <property type="evidence" value="ECO:0007669"/>
    <property type="project" value="UniProtKB-UniRule"/>
</dbReference>
<dbReference type="InParanoid" id="A0A2S8SV21"/>
<dbReference type="OrthoDB" id="9814417at2"/>
<feature type="transmembrane region" description="Helical" evidence="14">
    <location>
        <begin position="537"/>
        <end position="558"/>
    </location>
</feature>
<feature type="transmembrane region" description="Helical" evidence="14">
    <location>
        <begin position="467"/>
        <end position="486"/>
    </location>
</feature>
<evidence type="ECO:0000313" key="15">
    <source>
        <dbReference type="EMBL" id="PQV64629.1"/>
    </source>
</evidence>
<evidence type="ECO:0000256" key="13">
    <source>
        <dbReference type="ARBA" id="ARBA00047690"/>
    </source>
</evidence>
<keyword evidence="5 14" id="KW-0808">Transferase</keyword>
<protein>
    <recommendedName>
        <fullName evidence="11 14">Protoheme IX farnesyltransferase</fullName>
        <ecNumber evidence="3 14">2.5.1.141</ecNumber>
    </recommendedName>
    <alternativeName>
        <fullName evidence="12 14">Heme B farnesyltransferase</fullName>
    </alternativeName>
    <alternativeName>
        <fullName evidence="10 14">Heme O synthase</fullName>
    </alternativeName>
</protein>
<dbReference type="Gene3D" id="1.10.357.140">
    <property type="entry name" value="UbiA prenyltransferase"/>
    <property type="match status" value="1"/>
</dbReference>
<accession>A0A2S8SV21</accession>
<dbReference type="CDD" id="cd13957">
    <property type="entry name" value="PT_UbiA_Cox10"/>
    <property type="match status" value="1"/>
</dbReference>
<dbReference type="EMBL" id="NIGF01000004">
    <property type="protein sequence ID" value="PQV64629.1"/>
    <property type="molecule type" value="Genomic_DNA"/>
</dbReference>
<evidence type="ECO:0000256" key="3">
    <source>
        <dbReference type="ARBA" id="ARBA00012292"/>
    </source>
</evidence>
<feature type="transmembrane region" description="Helical" evidence="14">
    <location>
        <begin position="413"/>
        <end position="434"/>
    </location>
</feature>
<feature type="transmembrane region" description="Helical" evidence="14">
    <location>
        <begin position="12"/>
        <end position="32"/>
    </location>
</feature>
<evidence type="ECO:0000256" key="4">
    <source>
        <dbReference type="ARBA" id="ARBA00022475"/>
    </source>
</evidence>
<dbReference type="InterPro" id="IPR006369">
    <property type="entry name" value="Protohaem_IX_farnesylTrfase"/>
</dbReference>
<feature type="transmembrane region" description="Helical" evidence="14">
    <location>
        <begin position="440"/>
        <end position="460"/>
    </location>
</feature>
<feature type="transmembrane region" description="Helical" evidence="14">
    <location>
        <begin position="564"/>
        <end position="582"/>
    </location>
</feature>
<dbReference type="InterPro" id="IPR003780">
    <property type="entry name" value="COX15/CtaA_fam"/>
</dbReference>
<feature type="transmembrane region" description="Helical" evidence="14">
    <location>
        <begin position="492"/>
        <end position="516"/>
    </location>
</feature>
<name>A0A2S8SV21_9BACT</name>
<evidence type="ECO:0000256" key="2">
    <source>
        <dbReference type="ARBA" id="ARBA00004919"/>
    </source>
</evidence>
<feature type="transmembrane region" description="Helical" evidence="14">
    <location>
        <begin position="170"/>
        <end position="193"/>
    </location>
</feature>
<dbReference type="RefSeq" id="WP_105483008.1">
    <property type="nucleotide sequence ID" value="NZ_NIGF01000004.1"/>
</dbReference>
<feature type="transmembrane region" description="Helical" evidence="14">
    <location>
        <begin position="368"/>
        <end position="392"/>
    </location>
</feature>
<evidence type="ECO:0000256" key="10">
    <source>
        <dbReference type="ARBA" id="ARBA00030253"/>
    </source>
</evidence>
<dbReference type="AlphaFoldDB" id="A0A2S8SV21"/>
<dbReference type="NCBIfam" id="NF003349">
    <property type="entry name" value="PRK04375.1-2"/>
    <property type="match status" value="1"/>
</dbReference>
<evidence type="ECO:0000256" key="1">
    <source>
        <dbReference type="ARBA" id="ARBA00004651"/>
    </source>
</evidence>
<comment type="miscellaneous">
    <text evidence="14">Carbon 2 of the heme B porphyrin ring is defined according to the Fischer nomenclature.</text>
</comment>
<evidence type="ECO:0000256" key="8">
    <source>
        <dbReference type="ARBA" id="ARBA00023133"/>
    </source>
</evidence>
<feature type="transmembrane region" description="Helical" evidence="14">
    <location>
        <begin position="340"/>
        <end position="356"/>
    </location>
</feature>
<comment type="similarity">
    <text evidence="14">Belongs to the UbiA prenyltransferase family. Protoheme IX farnesyltransferase subfamily.</text>
</comment>
<evidence type="ECO:0000256" key="5">
    <source>
        <dbReference type="ARBA" id="ARBA00022679"/>
    </source>
</evidence>
<dbReference type="InterPro" id="IPR044878">
    <property type="entry name" value="UbiA_sf"/>
</dbReference>
<evidence type="ECO:0000256" key="6">
    <source>
        <dbReference type="ARBA" id="ARBA00022692"/>
    </source>
</evidence>
<comment type="catalytic activity">
    <reaction evidence="13 14">
        <text>heme b + (2E,6E)-farnesyl diphosphate + H2O = Fe(II)-heme o + diphosphate</text>
        <dbReference type="Rhea" id="RHEA:28070"/>
        <dbReference type="ChEBI" id="CHEBI:15377"/>
        <dbReference type="ChEBI" id="CHEBI:33019"/>
        <dbReference type="ChEBI" id="CHEBI:60344"/>
        <dbReference type="ChEBI" id="CHEBI:60530"/>
        <dbReference type="ChEBI" id="CHEBI:175763"/>
        <dbReference type="EC" id="2.5.1.141"/>
    </reaction>
</comment>
<dbReference type="GO" id="GO:0048034">
    <property type="term" value="P:heme O biosynthetic process"/>
    <property type="evidence" value="ECO:0007669"/>
    <property type="project" value="UniProtKB-UniRule"/>
</dbReference>
<evidence type="ECO:0000313" key="16">
    <source>
        <dbReference type="Proteomes" id="UP000237684"/>
    </source>
</evidence>
<dbReference type="EC" id="2.5.1.141" evidence="3 14"/>
<dbReference type="GO" id="GO:0005886">
    <property type="term" value="C:plasma membrane"/>
    <property type="evidence" value="ECO:0007669"/>
    <property type="project" value="UniProtKB-SubCell"/>
</dbReference>
<comment type="function">
    <text evidence="14">Converts heme B (protoheme IX) to heme O by substitution of the vinyl group on carbon 2 of heme B porphyrin ring with a hydroxyethyl farnesyl side group.</text>
</comment>
<keyword evidence="9 14" id="KW-0472">Membrane</keyword>
<keyword evidence="8 14" id="KW-0350">Heme biosynthesis</keyword>
<comment type="caution">
    <text evidence="14">Lacks conserved residue(s) required for the propagation of feature annotation.</text>
</comment>
<dbReference type="PANTHER" id="PTHR43448:SF7">
    <property type="entry name" value="4-HYDROXYBENZOATE SOLANESYLTRANSFERASE"/>
    <property type="match status" value="1"/>
</dbReference>
<evidence type="ECO:0000256" key="12">
    <source>
        <dbReference type="ARBA" id="ARBA00042475"/>
    </source>
</evidence>
<organism evidence="15 16">
    <name type="scientific">Abditibacterium utsteinense</name>
    <dbReference type="NCBI Taxonomy" id="1960156"/>
    <lineage>
        <taxon>Bacteria</taxon>
        <taxon>Pseudomonadati</taxon>
        <taxon>Abditibacteriota</taxon>
        <taxon>Abditibacteriia</taxon>
        <taxon>Abditibacteriales</taxon>
        <taxon>Abditibacteriaceae</taxon>
        <taxon>Abditibacterium</taxon>
    </lineage>
</organism>
<dbReference type="GO" id="GO:0006784">
    <property type="term" value="P:heme A biosynthetic process"/>
    <property type="evidence" value="ECO:0007669"/>
    <property type="project" value="InterPro"/>
</dbReference>
<comment type="caution">
    <text evidence="15">The sequence shown here is derived from an EMBL/GenBank/DDBJ whole genome shotgun (WGS) entry which is preliminary data.</text>
</comment>
<dbReference type="Pfam" id="PF01040">
    <property type="entry name" value="UbiA"/>
    <property type="match status" value="1"/>
</dbReference>
<dbReference type="NCBIfam" id="TIGR01473">
    <property type="entry name" value="cyoE_ctaB"/>
    <property type="match status" value="1"/>
</dbReference>
<dbReference type="Pfam" id="PF02628">
    <property type="entry name" value="COX15-CtaA"/>
    <property type="match status" value="1"/>
</dbReference>
<comment type="subcellular location">
    <subcellularLocation>
        <location evidence="1 14">Cell membrane</location>
        <topology evidence="1 14">Multi-pass membrane protein</topology>
    </subcellularLocation>
</comment>
<dbReference type="PANTHER" id="PTHR43448">
    <property type="entry name" value="PROTOHEME IX FARNESYLTRANSFERASE, MITOCHONDRIAL"/>
    <property type="match status" value="1"/>
</dbReference>
<keyword evidence="4 14" id="KW-1003">Cell membrane</keyword>
<dbReference type="InterPro" id="IPR000537">
    <property type="entry name" value="UbiA_prenyltransferase"/>
</dbReference>
<comment type="pathway">
    <text evidence="2 14">Porphyrin-containing compound metabolism; heme O biosynthesis; heme O from protoheme: step 1/1.</text>
</comment>
<feature type="transmembrane region" description="Helical" evidence="14">
    <location>
        <begin position="133"/>
        <end position="158"/>
    </location>
</feature>
<gene>
    <name evidence="14" type="primary">ctaB</name>
    <name evidence="15" type="ORF">B1R32_104122</name>
</gene>
<evidence type="ECO:0000256" key="14">
    <source>
        <dbReference type="HAMAP-Rule" id="MF_00154"/>
    </source>
</evidence>
<keyword evidence="7 14" id="KW-1133">Transmembrane helix</keyword>
<proteinExistence type="inferred from homology"/>
<feature type="transmembrane region" description="Helical" evidence="14">
    <location>
        <begin position="224"/>
        <end position="243"/>
    </location>
</feature>